<reference evidence="3" key="1">
    <citation type="journal article" date="2019" name="Int. J. Syst. Evol. Microbiol.">
        <title>The Global Catalogue of Microorganisms (GCM) 10K type strain sequencing project: providing services to taxonomists for standard genome sequencing and annotation.</title>
        <authorList>
            <consortium name="The Broad Institute Genomics Platform"/>
            <consortium name="The Broad Institute Genome Sequencing Center for Infectious Disease"/>
            <person name="Wu L."/>
            <person name="Ma J."/>
        </authorList>
    </citation>
    <scope>NUCLEOTIDE SEQUENCE [LARGE SCALE GENOMIC DNA]</scope>
    <source>
        <strain evidence="3">NBRC 101365</strain>
    </source>
</reference>
<dbReference type="InterPro" id="IPR035069">
    <property type="entry name" value="TTHA1013/TTHA0281-like"/>
</dbReference>
<dbReference type="Proteomes" id="UP001156882">
    <property type="component" value="Unassembled WGS sequence"/>
</dbReference>
<feature type="domain" description="HicB-like antitoxin of toxin-antitoxin system" evidence="1">
    <location>
        <begin position="10"/>
        <end position="128"/>
    </location>
</feature>
<evidence type="ECO:0000313" key="2">
    <source>
        <dbReference type="EMBL" id="GLS21821.1"/>
    </source>
</evidence>
<evidence type="ECO:0000259" key="1">
    <source>
        <dbReference type="Pfam" id="PF15919"/>
    </source>
</evidence>
<evidence type="ECO:0000313" key="3">
    <source>
        <dbReference type="Proteomes" id="UP001156882"/>
    </source>
</evidence>
<dbReference type="Pfam" id="PF15919">
    <property type="entry name" value="HicB_lk_antitox"/>
    <property type="match status" value="1"/>
</dbReference>
<name>A0ABQ6CN79_9HYPH</name>
<dbReference type="RefSeq" id="WP_284314819.1">
    <property type="nucleotide sequence ID" value="NZ_BSPC01000054.1"/>
</dbReference>
<protein>
    <recommendedName>
        <fullName evidence="1">HicB-like antitoxin of toxin-antitoxin system domain-containing protein</fullName>
    </recommendedName>
</protein>
<gene>
    <name evidence="2" type="ORF">GCM10007874_48380</name>
</gene>
<dbReference type="Gene3D" id="3.30.160.250">
    <property type="match status" value="1"/>
</dbReference>
<accession>A0ABQ6CN79</accession>
<proteinExistence type="predicted"/>
<organism evidence="2 3">
    <name type="scientific">Labrys miyagiensis</name>
    <dbReference type="NCBI Taxonomy" id="346912"/>
    <lineage>
        <taxon>Bacteria</taxon>
        <taxon>Pseudomonadati</taxon>
        <taxon>Pseudomonadota</taxon>
        <taxon>Alphaproteobacteria</taxon>
        <taxon>Hyphomicrobiales</taxon>
        <taxon>Xanthobacteraceae</taxon>
        <taxon>Labrys</taxon>
    </lineage>
</organism>
<dbReference type="SUPFAM" id="SSF143100">
    <property type="entry name" value="TTHA1013/TTHA0281-like"/>
    <property type="match status" value="1"/>
</dbReference>
<dbReference type="CDD" id="cd22231">
    <property type="entry name" value="RHH_NikR_HicB-like"/>
    <property type="match status" value="1"/>
</dbReference>
<comment type="caution">
    <text evidence="2">The sequence shown here is derived from an EMBL/GenBank/DDBJ whole genome shotgun (WGS) entry which is preliminary data.</text>
</comment>
<sequence>MRYVALVDGKAPSIGVSFPDCPGCVAMGKTMDEAVGNAIAALAEWIDDEERAGRQRPVARSHWELHDDPEVSQALGEGAIFIAIPYLPEAAKKWVRLNISIDPDLVAEIDAAAEARGLTRSSFLAHAAREKIRTGI</sequence>
<dbReference type="EMBL" id="BSPC01000054">
    <property type="protein sequence ID" value="GLS21821.1"/>
    <property type="molecule type" value="Genomic_DNA"/>
</dbReference>
<keyword evidence="3" id="KW-1185">Reference proteome</keyword>
<dbReference type="InterPro" id="IPR031807">
    <property type="entry name" value="HicB-like"/>
</dbReference>